<evidence type="ECO:0000313" key="2">
    <source>
        <dbReference type="EMBL" id="KAG4420651.1"/>
    </source>
</evidence>
<proteinExistence type="predicted"/>
<reference evidence="2" key="1">
    <citation type="submission" date="2021-02" db="EMBL/GenBank/DDBJ databases">
        <title>Genome sequence Cadophora malorum strain M34.</title>
        <authorList>
            <person name="Stefanovic E."/>
            <person name="Vu D."/>
            <person name="Scully C."/>
            <person name="Dijksterhuis J."/>
            <person name="Roader J."/>
            <person name="Houbraken J."/>
        </authorList>
    </citation>
    <scope>NUCLEOTIDE SEQUENCE</scope>
    <source>
        <strain evidence="2">M34</strain>
    </source>
</reference>
<feature type="region of interest" description="Disordered" evidence="1">
    <location>
        <begin position="1"/>
        <end position="131"/>
    </location>
</feature>
<dbReference type="AlphaFoldDB" id="A0A8H7TKM1"/>
<evidence type="ECO:0000313" key="3">
    <source>
        <dbReference type="Proteomes" id="UP000664132"/>
    </source>
</evidence>
<dbReference type="EMBL" id="JAFJYH010000080">
    <property type="protein sequence ID" value="KAG4420651.1"/>
    <property type="molecule type" value="Genomic_DNA"/>
</dbReference>
<protein>
    <submittedName>
        <fullName evidence="2">Uncharacterized protein</fullName>
    </submittedName>
</protein>
<gene>
    <name evidence="2" type="ORF">IFR04_006241</name>
</gene>
<feature type="compositionally biased region" description="Polar residues" evidence="1">
    <location>
        <begin position="456"/>
        <end position="465"/>
    </location>
</feature>
<feature type="compositionally biased region" description="Polar residues" evidence="1">
    <location>
        <begin position="1"/>
        <end position="11"/>
    </location>
</feature>
<feature type="region of interest" description="Disordered" evidence="1">
    <location>
        <begin position="401"/>
        <end position="471"/>
    </location>
</feature>
<evidence type="ECO:0000256" key="1">
    <source>
        <dbReference type="SAM" id="MobiDB-lite"/>
    </source>
</evidence>
<comment type="caution">
    <text evidence="2">The sequence shown here is derived from an EMBL/GenBank/DDBJ whole genome shotgun (WGS) entry which is preliminary data.</text>
</comment>
<keyword evidence="3" id="KW-1185">Reference proteome</keyword>
<sequence>MPAYKSGSTRQLRSRKVQLPSDAPRRLPTASIGVASQTQNIIMSEGIVTDGPSPATDVDAAMMDAPGSRPEDTASAPASIMDDTAPAGDFAPSSKDVAPASTMEETIPGGTRPSTLIDGPTDQLSDDTAPASIMDDTIPCGIRPSTPIDGPIGKLSEDAAETAAPASIIIPGGIQPSTPIDGPTGQLSDDAAPVSIMDDTAPAGDFAPSSKDAAPASIIEDTIPGGIHPPTPIDGPTGQLSEDIVEAAASADTIEETIPCGVRPSTPIDGPAGQLSEDTAEAAASASIVQGIITGDIETSIHDEAPTHVNVVDPASGKATVDEDSAMVAMDEDAMIPVEKTGEELSVVSVSAGNVDHDTIIVEEEDVRFELDEEGPEVEMPQSPAAAGSMQPIMIEDDDGQIADIGGSTQPIVVDESDDEQIDEAPAYIRDIVRRDVSDEDMESDYSDDSSNSGSPRQFSRSSRLQGRLDQLQDNHVGYTIKVLERLIEQIESRDDGEPENNDRQGRSMDEYFLSELNATSRTIGSLDWIIKDIQKYRTKLSRARRRQKEQRAARRV</sequence>
<dbReference type="OrthoDB" id="3560233at2759"/>
<organism evidence="2 3">
    <name type="scientific">Cadophora malorum</name>
    <dbReference type="NCBI Taxonomy" id="108018"/>
    <lineage>
        <taxon>Eukaryota</taxon>
        <taxon>Fungi</taxon>
        <taxon>Dikarya</taxon>
        <taxon>Ascomycota</taxon>
        <taxon>Pezizomycotina</taxon>
        <taxon>Leotiomycetes</taxon>
        <taxon>Helotiales</taxon>
        <taxon>Ploettnerulaceae</taxon>
        <taxon>Cadophora</taxon>
    </lineage>
</organism>
<accession>A0A8H7TKM1</accession>
<feature type="compositionally biased region" description="Acidic residues" evidence="1">
    <location>
        <begin position="438"/>
        <end position="448"/>
    </location>
</feature>
<name>A0A8H7TKM1_9HELO</name>
<dbReference type="Proteomes" id="UP000664132">
    <property type="component" value="Unassembled WGS sequence"/>
</dbReference>